<dbReference type="InterPro" id="IPR041629">
    <property type="entry name" value="SCP_3"/>
</dbReference>
<dbReference type="InterPro" id="IPR036527">
    <property type="entry name" value="SCP2_sterol-bd_dom_sf"/>
</dbReference>
<protein>
    <submittedName>
        <fullName evidence="3">Unannotated protein</fullName>
    </submittedName>
</protein>
<evidence type="ECO:0000259" key="1">
    <source>
        <dbReference type="Pfam" id="PF17844"/>
    </source>
</evidence>
<dbReference type="Gene3D" id="3.30.1050.40">
    <property type="match status" value="1"/>
</dbReference>
<dbReference type="Pfam" id="PF17844">
    <property type="entry name" value="SCP_3"/>
    <property type="match status" value="1"/>
</dbReference>
<evidence type="ECO:0000313" key="2">
    <source>
        <dbReference type="EMBL" id="CAB4576901.1"/>
    </source>
</evidence>
<dbReference type="SUPFAM" id="SSF55718">
    <property type="entry name" value="SCP-like"/>
    <property type="match status" value="1"/>
</dbReference>
<name>A0A6J6JED0_9ZZZZ</name>
<feature type="domain" description="Bacterial SCP orthologue" evidence="1">
    <location>
        <begin position="29"/>
        <end position="118"/>
    </location>
</feature>
<organism evidence="3">
    <name type="scientific">freshwater metagenome</name>
    <dbReference type="NCBI Taxonomy" id="449393"/>
    <lineage>
        <taxon>unclassified sequences</taxon>
        <taxon>metagenomes</taxon>
        <taxon>ecological metagenomes</taxon>
    </lineage>
</organism>
<dbReference type="AlphaFoldDB" id="A0A6J6JED0"/>
<reference evidence="3" key="1">
    <citation type="submission" date="2020-05" db="EMBL/GenBank/DDBJ databases">
        <authorList>
            <person name="Chiriac C."/>
            <person name="Salcher M."/>
            <person name="Ghai R."/>
            <person name="Kavagutti S V."/>
        </authorList>
    </citation>
    <scope>NUCLEOTIDE SEQUENCE</scope>
</reference>
<sequence>MRAVGKPKIPESEGLTALTRWASGAAETADLACAVRYCLQVLAGLAPGSSVEVRVPPYGAVQVIEGPRHTRGTPPAVVEMPPEVWLQLATGRVSFADALARGVVHASGERSNLSEFLPCVSIP</sequence>
<dbReference type="EMBL" id="CAEZTM010000055">
    <property type="protein sequence ID" value="CAB4576901.1"/>
    <property type="molecule type" value="Genomic_DNA"/>
</dbReference>
<dbReference type="EMBL" id="CAEZVY010000009">
    <property type="protein sequence ID" value="CAB4635422.1"/>
    <property type="molecule type" value="Genomic_DNA"/>
</dbReference>
<evidence type="ECO:0000313" key="3">
    <source>
        <dbReference type="EMBL" id="CAB4635422.1"/>
    </source>
</evidence>
<proteinExistence type="predicted"/>
<gene>
    <name evidence="2" type="ORF">UFOPK1684_01103</name>
    <name evidence="3" type="ORF">UFOPK2158_00153</name>
</gene>
<accession>A0A6J6JED0</accession>